<dbReference type="InterPro" id="IPR026024">
    <property type="entry name" value="Chemotaxis_MeTrfase_CheR"/>
</dbReference>
<dbReference type="PIRSF" id="PIRSF000410">
    <property type="entry name" value="CheR"/>
    <property type="match status" value="1"/>
</dbReference>
<dbReference type="Proteomes" id="UP000193355">
    <property type="component" value="Unassembled WGS sequence"/>
</dbReference>
<accession>A0A1X7J7Z3</accession>
<dbReference type="Gene3D" id="3.40.50.150">
    <property type="entry name" value="Vaccinia Virus protein VP39"/>
    <property type="match status" value="1"/>
</dbReference>
<dbReference type="InterPro" id="IPR036804">
    <property type="entry name" value="CheR_N_sf"/>
</dbReference>
<dbReference type="STRING" id="561720.SAMN06275492_10940"/>
<dbReference type="SMART" id="SM00138">
    <property type="entry name" value="MeTrc"/>
    <property type="match status" value="1"/>
</dbReference>
<dbReference type="PANTHER" id="PTHR24422">
    <property type="entry name" value="CHEMOTAXIS PROTEIN METHYLTRANSFERASE"/>
    <property type="match status" value="1"/>
</dbReference>
<dbReference type="SUPFAM" id="SSF53335">
    <property type="entry name" value="S-adenosyl-L-methionine-dependent methyltransferases"/>
    <property type="match status" value="1"/>
</dbReference>
<keyword evidence="8" id="KW-1185">Reference proteome</keyword>
<evidence type="ECO:0000256" key="4">
    <source>
        <dbReference type="ARBA" id="ARBA00022679"/>
    </source>
</evidence>
<dbReference type="Pfam" id="PF01739">
    <property type="entry name" value="CheR"/>
    <property type="match status" value="1"/>
</dbReference>
<evidence type="ECO:0000256" key="3">
    <source>
        <dbReference type="ARBA" id="ARBA00022603"/>
    </source>
</evidence>
<dbReference type="PROSITE" id="PS50123">
    <property type="entry name" value="CHER"/>
    <property type="match status" value="1"/>
</dbReference>
<name>A0A1X7J7Z3_9BACT</name>
<dbReference type="RefSeq" id="WP_085544261.1">
    <property type="nucleotide sequence ID" value="NZ_FXBB01000009.1"/>
</dbReference>
<proteinExistence type="predicted"/>
<dbReference type="InterPro" id="IPR022642">
    <property type="entry name" value="CheR_C"/>
</dbReference>
<evidence type="ECO:0000256" key="5">
    <source>
        <dbReference type="ARBA" id="ARBA00022691"/>
    </source>
</evidence>
<dbReference type="InterPro" id="IPR029063">
    <property type="entry name" value="SAM-dependent_MTases_sf"/>
</dbReference>
<dbReference type="SUPFAM" id="SSF47757">
    <property type="entry name" value="Chemotaxis receptor methyltransferase CheR, N-terminal domain"/>
    <property type="match status" value="1"/>
</dbReference>
<dbReference type="Gene3D" id="1.10.155.10">
    <property type="entry name" value="Chemotaxis receptor methyltransferase CheR, N-terminal domain"/>
    <property type="match status" value="1"/>
</dbReference>
<evidence type="ECO:0000256" key="2">
    <source>
        <dbReference type="ARBA" id="ARBA00012534"/>
    </source>
</evidence>
<sequence>MNPKSMTDNQFLKYQDLIYRRLGILYKEEKRDMLLGKVSKHMRTMGIESYDQFFQIIRSAGESDKAWTDLVDDITIHTTNYFRERNHFDYISRNVETIIKNNPRIAQRAEVRGWSSACSTGEEAYTLAMVLKDCMGERAVPKILATDVSKGSMAKAIKGEYRKDIRRDVDPLILQRYFIRVGENYKVNKDIRRFITFRSFNLADNFPFRDTFDLIFCRNVMIYFSPEMQQSLLNKLYRALTPGGLLFIGHSESLIGKVHRFQYIQPTVYMR</sequence>
<keyword evidence="5" id="KW-0949">S-adenosyl-L-methionine</keyword>
<dbReference type="EC" id="2.1.1.80" evidence="2"/>
<dbReference type="GO" id="GO:0032259">
    <property type="term" value="P:methylation"/>
    <property type="evidence" value="ECO:0007669"/>
    <property type="project" value="UniProtKB-KW"/>
</dbReference>
<evidence type="ECO:0000313" key="8">
    <source>
        <dbReference type="Proteomes" id="UP000193355"/>
    </source>
</evidence>
<dbReference type="InterPro" id="IPR022641">
    <property type="entry name" value="CheR_N"/>
</dbReference>
<keyword evidence="3 7" id="KW-0489">Methyltransferase</keyword>
<feature type="domain" description="CheR-type methyltransferase" evidence="6">
    <location>
        <begin position="1"/>
        <end position="271"/>
    </location>
</feature>
<comment type="catalytic activity">
    <reaction evidence="1">
        <text>L-glutamyl-[protein] + S-adenosyl-L-methionine = [protein]-L-glutamate 5-O-methyl ester + S-adenosyl-L-homocysteine</text>
        <dbReference type="Rhea" id="RHEA:24452"/>
        <dbReference type="Rhea" id="RHEA-COMP:10208"/>
        <dbReference type="Rhea" id="RHEA-COMP:10311"/>
        <dbReference type="ChEBI" id="CHEBI:29973"/>
        <dbReference type="ChEBI" id="CHEBI:57856"/>
        <dbReference type="ChEBI" id="CHEBI:59789"/>
        <dbReference type="ChEBI" id="CHEBI:82795"/>
        <dbReference type="EC" id="2.1.1.80"/>
    </reaction>
</comment>
<organism evidence="7 8">
    <name type="scientific">Dethiosulfovibrio salsuginis</name>
    <dbReference type="NCBI Taxonomy" id="561720"/>
    <lineage>
        <taxon>Bacteria</taxon>
        <taxon>Thermotogati</taxon>
        <taxon>Synergistota</taxon>
        <taxon>Synergistia</taxon>
        <taxon>Synergistales</taxon>
        <taxon>Dethiosulfovibrionaceae</taxon>
        <taxon>Dethiosulfovibrio</taxon>
    </lineage>
</organism>
<evidence type="ECO:0000259" key="6">
    <source>
        <dbReference type="PROSITE" id="PS50123"/>
    </source>
</evidence>
<dbReference type="Pfam" id="PF03705">
    <property type="entry name" value="CheR_N"/>
    <property type="match status" value="1"/>
</dbReference>
<dbReference type="CDD" id="cd02440">
    <property type="entry name" value="AdoMet_MTases"/>
    <property type="match status" value="1"/>
</dbReference>
<dbReference type="PRINTS" id="PR00996">
    <property type="entry name" value="CHERMTFRASE"/>
</dbReference>
<protein>
    <recommendedName>
        <fullName evidence="2">protein-glutamate O-methyltransferase</fullName>
        <ecNumber evidence="2">2.1.1.80</ecNumber>
    </recommendedName>
</protein>
<dbReference type="GO" id="GO:0008983">
    <property type="term" value="F:protein-glutamate O-methyltransferase activity"/>
    <property type="evidence" value="ECO:0007669"/>
    <property type="project" value="UniProtKB-EC"/>
</dbReference>
<evidence type="ECO:0000256" key="1">
    <source>
        <dbReference type="ARBA" id="ARBA00001541"/>
    </source>
</evidence>
<evidence type="ECO:0000313" key="7">
    <source>
        <dbReference type="EMBL" id="SMG23518.1"/>
    </source>
</evidence>
<dbReference type="InterPro" id="IPR050903">
    <property type="entry name" value="Bact_Chemotaxis_MeTrfase"/>
</dbReference>
<dbReference type="InterPro" id="IPR000780">
    <property type="entry name" value="CheR_MeTrfase"/>
</dbReference>
<reference evidence="8" key="1">
    <citation type="submission" date="2017-04" db="EMBL/GenBank/DDBJ databases">
        <authorList>
            <person name="Varghese N."/>
            <person name="Submissions S."/>
        </authorList>
    </citation>
    <scope>NUCLEOTIDE SEQUENCE [LARGE SCALE GENOMIC DNA]</scope>
    <source>
        <strain evidence="8">USBA 82</strain>
    </source>
</reference>
<dbReference type="OrthoDB" id="9816309at2"/>
<dbReference type="AlphaFoldDB" id="A0A1X7J7Z3"/>
<dbReference type="EMBL" id="FXBB01000009">
    <property type="protein sequence ID" value="SMG23518.1"/>
    <property type="molecule type" value="Genomic_DNA"/>
</dbReference>
<gene>
    <name evidence="7" type="ORF">SAMN06275492_10940</name>
</gene>
<dbReference type="PANTHER" id="PTHR24422:SF10">
    <property type="entry name" value="CHEMOTAXIS PROTEIN METHYLTRANSFERASE 2"/>
    <property type="match status" value="1"/>
</dbReference>
<keyword evidence="4 7" id="KW-0808">Transferase</keyword>